<dbReference type="Proteomes" id="UP000745764">
    <property type="component" value="Unassembled WGS sequence"/>
</dbReference>
<gene>
    <name evidence="1" type="ORF">AWRI4620_LOCUS7116</name>
</gene>
<sequence>MSAQLRPSNSHTRSRLRPNLRREILGHQHKHPRLWNGISIPIFHFLDNLPAEIPRSTRSKWLQRLCPYTELQIEYFLEPHTQPDDMGVTFLDVDRYPTKTNARHAAALCERISKPTWKQFCQSSVAPIFMQHINTVTFAAGMKSPSYFYVIVKFDAEHPICLEIKFFGFESAYERLDVEYCTQELERVATIWEAKYRDTAMTFDVIESMAGELRNMYQEMVL</sequence>
<keyword evidence="2" id="KW-1185">Reference proteome</keyword>
<proteinExistence type="predicted"/>
<dbReference type="EMBL" id="CAINUL010000015">
    <property type="protein sequence ID" value="CAD0112861.1"/>
    <property type="molecule type" value="Genomic_DNA"/>
</dbReference>
<evidence type="ECO:0000313" key="2">
    <source>
        <dbReference type="Proteomes" id="UP000745764"/>
    </source>
</evidence>
<organism evidence="1 2">
    <name type="scientific">Aureobasidium uvarum</name>
    <dbReference type="NCBI Taxonomy" id="2773716"/>
    <lineage>
        <taxon>Eukaryota</taxon>
        <taxon>Fungi</taxon>
        <taxon>Dikarya</taxon>
        <taxon>Ascomycota</taxon>
        <taxon>Pezizomycotina</taxon>
        <taxon>Dothideomycetes</taxon>
        <taxon>Dothideomycetidae</taxon>
        <taxon>Dothideales</taxon>
        <taxon>Saccotheciaceae</taxon>
        <taxon>Aureobasidium</taxon>
    </lineage>
</organism>
<accession>A0A9N8KJ10</accession>
<comment type="caution">
    <text evidence="1">The sequence shown here is derived from an EMBL/GenBank/DDBJ whole genome shotgun (WGS) entry which is preliminary data.</text>
</comment>
<evidence type="ECO:0000313" key="1">
    <source>
        <dbReference type="EMBL" id="CAD0112861.1"/>
    </source>
</evidence>
<protein>
    <submittedName>
        <fullName evidence="1">Uncharacterized protein</fullName>
    </submittedName>
</protein>
<dbReference type="OrthoDB" id="3862286at2759"/>
<name>A0A9N8KJ10_9PEZI</name>
<reference evidence="1" key="1">
    <citation type="submission" date="2020-06" db="EMBL/GenBank/DDBJ databases">
        <authorList>
            <person name="Onetto C."/>
        </authorList>
    </citation>
    <scope>NUCLEOTIDE SEQUENCE</scope>
</reference>
<dbReference type="AlphaFoldDB" id="A0A9N8KJ10"/>